<dbReference type="RefSeq" id="WP_185110082.1">
    <property type="nucleotide sequence ID" value="NZ_BAAAXY010000006.1"/>
</dbReference>
<dbReference type="Proteomes" id="UP000565579">
    <property type="component" value="Unassembled WGS sequence"/>
</dbReference>
<dbReference type="Pfam" id="PF06013">
    <property type="entry name" value="WXG100"/>
    <property type="match status" value="1"/>
</dbReference>
<dbReference type="PANTHER" id="PTHR21525:SF9">
    <property type="entry name" value="CHANNEL_COLICIN DOMAIN-CONTAINING PROTEIN"/>
    <property type="match status" value="1"/>
</dbReference>
<keyword evidence="4" id="KW-1185">Reference proteome</keyword>
<evidence type="ECO:0000259" key="2">
    <source>
        <dbReference type="Pfam" id="PF01464"/>
    </source>
</evidence>
<dbReference type="Pfam" id="PF01464">
    <property type="entry name" value="SLT"/>
    <property type="match status" value="1"/>
</dbReference>
<sequence>MSAREGLRELPNGNTLADLADEVSGSPSSIRGIATRWRTAASQVSTSTGTLGGAVTTVDLAWEGESADAFVGYMSKYGKAGQDLHDALVGCAGKLEKAADALESSERIVDGICDRLLTRVDTYKQNNPDAEQEELDERIGGWVNDEIANARPAVQDARDAVNDAKDALGTLLSERETTFRQIGLAGEERFTPDSGHRFDWRRTESYTAQTAANGGTGGSPVIGGPGGYGASGLPPAGGGPAPSGRVKEWIDQAIAILQEHGYPADKMNPSDIWMIIQHESGGNPNAINLWDSNAAAGHPSKGLMQTIDPTFDAYSLGGSIYDPVSNIVAGVRYAIERYGSVSAVPGVVGMKTGAGYSGY</sequence>
<name>A0A7X0P577_9ACTN</name>
<organism evidence="3 4">
    <name type="scientific">Nonomuraea rubra</name>
    <dbReference type="NCBI Taxonomy" id="46180"/>
    <lineage>
        <taxon>Bacteria</taxon>
        <taxon>Bacillati</taxon>
        <taxon>Actinomycetota</taxon>
        <taxon>Actinomycetes</taxon>
        <taxon>Streptosporangiales</taxon>
        <taxon>Streptosporangiaceae</taxon>
        <taxon>Nonomuraea</taxon>
    </lineage>
</organism>
<dbReference type="Gene3D" id="1.10.530.10">
    <property type="match status" value="1"/>
</dbReference>
<evidence type="ECO:0000313" key="4">
    <source>
        <dbReference type="Proteomes" id="UP000565579"/>
    </source>
</evidence>
<dbReference type="AlphaFoldDB" id="A0A7X0P577"/>
<comment type="caution">
    <text evidence="3">The sequence shown here is derived from an EMBL/GenBank/DDBJ whole genome shotgun (WGS) entry which is preliminary data.</text>
</comment>
<feature type="region of interest" description="Disordered" evidence="1">
    <location>
        <begin position="210"/>
        <end position="243"/>
    </location>
</feature>
<dbReference type="InterPro" id="IPR010310">
    <property type="entry name" value="T7SS_ESAT-6-like"/>
</dbReference>
<dbReference type="SUPFAM" id="SSF140453">
    <property type="entry name" value="EsxAB dimer-like"/>
    <property type="match status" value="1"/>
</dbReference>
<protein>
    <submittedName>
        <fullName evidence="3">WXG100 family type VII secretion target</fullName>
    </submittedName>
</protein>
<dbReference type="PANTHER" id="PTHR21525">
    <property type="entry name" value="MOTILE SPERM PROTEIN"/>
    <property type="match status" value="1"/>
</dbReference>
<dbReference type="Gene3D" id="1.10.287.1060">
    <property type="entry name" value="ESAT-6-like"/>
    <property type="match status" value="1"/>
</dbReference>
<dbReference type="CDD" id="cd13402">
    <property type="entry name" value="LT_TF-like"/>
    <property type="match status" value="1"/>
</dbReference>
<dbReference type="SUPFAM" id="SSF53955">
    <property type="entry name" value="Lysozyme-like"/>
    <property type="match status" value="1"/>
</dbReference>
<dbReference type="InterPro" id="IPR036689">
    <property type="entry name" value="ESAT-6-like_sf"/>
</dbReference>
<feature type="compositionally biased region" description="Gly residues" evidence="1">
    <location>
        <begin position="214"/>
        <end position="241"/>
    </location>
</feature>
<gene>
    <name evidence="3" type="ORF">HD593_010295</name>
</gene>
<evidence type="ECO:0000256" key="1">
    <source>
        <dbReference type="SAM" id="MobiDB-lite"/>
    </source>
</evidence>
<proteinExistence type="predicted"/>
<accession>A0A7X0P577</accession>
<dbReference type="EMBL" id="JACHMI010000001">
    <property type="protein sequence ID" value="MBB6555500.1"/>
    <property type="molecule type" value="Genomic_DNA"/>
</dbReference>
<evidence type="ECO:0000313" key="3">
    <source>
        <dbReference type="EMBL" id="MBB6555500.1"/>
    </source>
</evidence>
<dbReference type="InterPro" id="IPR008258">
    <property type="entry name" value="Transglycosylase_SLT_dom_1"/>
</dbReference>
<feature type="domain" description="Transglycosylase SLT" evidence="2">
    <location>
        <begin position="266"/>
        <end position="340"/>
    </location>
</feature>
<dbReference type="InterPro" id="IPR023346">
    <property type="entry name" value="Lysozyme-like_dom_sf"/>
</dbReference>
<reference evidence="3 4" key="1">
    <citation type="submission" date="2020-08" db="EMBL/GenBank/DDBJ databases">
        <title>Sequencing the genomes of 1000 actinobacteria strains.</title>
        <authorList>
            <person name="Klenk H.-P."/>
        </authorList>
    </citation>
    <scope>NUCLEOTIDE SEQUENCE [LARGE SCALE GENOMIC DNA]</scope>
    <source>
        <strain evidence="3 4">DSM 43768</strain>
    </source>
</reference>